<dbReference type="AlphaFoldDB" id="A0A0R1GV75"/>
<keyword evidence="1" id="KW-0175">Coiled coil</keyword>
<dbReference type="Proteomes" id="UP000050909">
    <property type="component" value="Unassembled WGS sequence"/>
</dbReference>
<organism evidence="2 3">
    <name type="scientific">Amylolactobacillus amylotrophicus DSM 20534</name>
    <dbReference type="NCBI Taxonomy" id="1423722"/>
    <lineage>
        <taxon>Bacteria</taxon>
        <taxon>Bacillati</taxon>
        <taxon>Bacillota</taxon>
        <taxon>Bacilli</taxon>
        <taxon>Lactobacillales</taxon>
        <taxon>Lactobacillaceae</taxon>
        <taxon>Amylolactobacillus</taxon>
    </lineage>
</organism>
<comment type="caution">
    <text evidence="2">The sequence shown here is derived from an EMBL/GenBank/DDBJ whole genome shotgun (WGS) entry which is preliminary data.</text>
</comment>
<accession>A0A0R1GV75</accession>
<dbReference type="RefSeq" id="WP_056945860.1">
    <property type="nucleotide sequence ID" value="NZ_AZCV01000002.1"/>
</dbReference>
<evidence type="ECO:0000313" key="3">
    <source>
        <dbReference type="Proteomes" id="UP000050909"/>
    </source>
</evidence>
<evidence type="ECO:0000256" key="1">
    <source>
        <dbReference type="SAM" id="Coils"/>
    </source>
</evidence>
<dbReference type="EMBL" id="AZCV01000002">
    <property type="protein sequence ID" value="KRK38221.1"/>
    <property type="molecule type" value="Genomic_DNA"/>
</dbReference>
<protein>
    <submittedName>
        <fullName evidence="2">Uncharacterized protein</fullName>
    </submittedName>
</protein>
<evidence type="ECO:0000313" key="2">
    <source>
        <dbReference type="EMBL" id="KRK38221.1"/>
    </source>
</evidence>
<gene>
    <name evidence="2" type="ORF">FC62_GL001000</name>
</gene>
<sequence>MTENEQRPWFAEIIAREIPEHQRYEERALLAYLQEHLAELDKRIEQKQQQIDGELWNHEGW</sequence>
<feature type="coiled-coil region" evidence="1">
    <location>
        <begin position="30"/>
        <end position="57"/>
    </location>
</feature>
<proteinExistence type="predicted"/>
<dbReference type="PATRIC" id="fig|1423722.3.peg.1017"/>
<name>A0A0R1GV75_9LACO</name>
<reference evidence="2 3" key="1">
    <citation type="journal article" date="2015" name="Genome Announc.">
        <title>Expanding the biotechnology potential of lactobacilli through comparative genomics of 213 strains and associated genera.</title>
        <authorList>
            <person name="Sun Z."/>
            <person name="Harris H.M."/>
            <person name="McCann A."/>
            <person name="Guo C."/>
            <person name="Argimon S."/>
            <person name="Zhang W."/>
            <person name="Yang X."/>
            <person name="Jeffery I.B."/>
            <person name="Cooney J.C."/>
            <person name="Kagawa T.F."/>
            <person name="Liu W."/>
            <person name="Song Y."/>
            <person name="Salvetti E."/>
            <person name="Wrobel A."/>
            <person name="Rasinkangas P."/>
            <person name="Parkhill J."/>
            <person name="Rea M.C."/>
            <person name="O'Sullivan O."/>
            <person name="Ritari J."/>
            <person name="Douillard F.P."/>
            <person name="Paul Ross R."/>
            <person name="Yang R."/>
            <person name="Briner A.E."/>
            <person name="Felis G.E."/>
            <person name="de Vos W.M."/>
            <person name="Barrangou R."/>
            <person name="Klaenhammer T.R."/>
            <person name="Caufield P.W."/>
            <person name="Cui Y."/>
            <person name="Zhang H."/>
            <person name="O'Toole P.W."/>
        </authorList>
    </citation>
    <scope>NUCLEOTIDE SEQUENCE [LARGE SCALE GENOMIC DNA]</scope>
    <source>
        <strain evidence="2 3">DSM 20534</strain>
    </source>
</reference>
<keyword evidence="3" id="KW-1185">Reference proteome</keyword>